<dbReference type="Gramene" id="Kaladp0036s0093.1.v1.1">
    <property type="protein sequence ID" value="Kaladp0036s0093.1.v1.1"/>
    <property type="gene ID" value="Kaladp0036s0093.v1.1"/>
</dbReference>
<feature type="compositionally biased region" description="Polar residues" evidence="2">
    <location>
        <begin position="302"/>
        <end position="311"/>
    </location>
</feature>
<evidence type="ECO:0000256" key="2">
    <source>
        <dbReference type="SAM" id="MobiDB-lite"/>
    </source>
</evidence>
<feature type="compositionally biased region" description="Polar residues" evidence="2">
    <location>
        <begin position="283"/>
        <end position="292"/>
    </location>
</feature>
<dbReference type="PANTHER" id="PTHR46798">
    <property type="entry name" value="OS09G0511500 PROTEIN"/>
    <property type="match status" value="1"/>
</dbReference>
<dbReference type="Proteomes" id="UP000594263">
    <property type="component" value="Unplaced"/>
</dbReference>
<dbReference type="SUPFAM" id="SSF57850">
    <property type="entry name" value="RING/U-box"/>
    <property type="match status" value="1"/>
</dbReference>
<dbReference type="EnsemblPlants" id="Kaladp0036s0093.1.v1.1">
    <property type="protein sequence ID" value="Kaladp0036s0093.1.v1.1"/>
    <property type="gene ID" value="Kaladp0036s0093.v1.1"/>
</dbReference>
<dbReference type="PANTHER" id="PTHR46798:SF3">
    <property type="entry name" value="RING FINGER FAMILY PROTEIN"/>
    <property type="match status" value="1"/>
</dbReference>
<dbReference type="PROSITE" id="PS50089">
    <property type="entry name" value="ZF_RING_2"/>
    <property type="match status" value="1"/>
</dbReference>
<dbReference type="Gene3D" id="3.30.40.10">
    <property type="entry name" value="Zinc/RING finger domain, C3HC4 (zinc finger)"/>
    <property type="match status" value="1"/>
</dbReference>
<keyword evidence="5" id="KW-1185">Reference proteome</keyword>
<dbReference type="InterPro" id="IPR001841">
    <property type="entry name" value="Znf_RING"/>
</dbReference>
<organism evidence="4 5">
    <name type="scientific">Kalanchoe fedtschenkoi</name>
    <name type="common">Lavender scallops</name>
    <name type="synonym">South American air plant</name>
    <dbReference type="NCBI Taxonomy" id="63787"/>
    <lineage>
        <taxon>Eukaryota</taxon>
        <taxon>Viridiplantae</taxon>
        <taxon>Streptophyta</taxon>
        <taxon>Embryophyta</taxon>
        <taxon>Tracheophyta</taxon>
        <taxon>Spermatophyta</taxon>
        <taxon>Magnoliopsida</taxon>
        <taxon>eudicotyledons</taxon>
        <taxon>Gunneridae</taxon>
        <taxon>Pentapetalae</taxon>
        <taxon>Saxifragales</taxon>
        <taxon>Crassulaceae</taxon>
        <taxon>Kalanchoe</taxon>
    </lineage>
</organism>
<reference evidence="4" key="1">
    <citation type="submission" date="2021-01" db="UniProtKB">
        <authorList>
            <consortium name="EnsemblPlants"/>
        </authorList>
    </citation>
    <scope>IDENTIFICATION</scope>
</reference>
<dbReference type="GO" id="GO:0004842">
    <property type="term" value="F:ubiquitin-protein transferase activity"/>
    <property type="evidence" value="ECO:0007669"/>
    <property type="project" value="InterPro"/>
</dbReference>
<dbReference type="Pfam" id="PF13639">
    <property type="entry name" value="zf-RING_2"/>
    <property type="match status" value="1"/>
</dbReference>
<keyword evidence="1" id="KW-0862">Zinc</keyword>
<evidence type="ECO:0000259" key="3">
    <source>
        <dbReference type="PROSITE" id="PS50089"/>
    </source>
</evidence>
<feature type="region of interest" description="Disordered" evidence="2">
    <location>
        <begin position="222"/>
        <end position="248"/>
    </location>
</feature>
<feature type="region of interest" description="Disordered" evidence="2">
    <location>
        <begin position="272"/>
        <end position="311"/>
    </location>
</feature>
<evidence type="ECO:0000256" key="1">
    <source>
        <dbReference type="PROSITE-ProRule" id="PRU00175"/>
    </source>
</evidence>
<dbReference type="InterPro" id="IPR013083">
    <property type="entry name" value="Znf_RING/FYVE/PHD"/>
</dbReference>
<proteinExistence type="predicted"/>
<dbReference type="SMART" id="SM00184">
    <property type="entry name" value="RING"/>
    <property type="match status" value="1"/>
</dbReference>
<keyword evidence="1" id="KW-0863">Zinc-finger</keyword>
<dbReference type="AlphaFoldDB" id="A0A7N0TG83"/>
<feature type="region of interest" description="Disordered" evidence="2">
    <location>
        <begin position="1"/>
        <end position="20"/>
    </location>
</feature>
<evidence type="ECO:0000313" key="4">
    <source>
        <dbReference type="EnsemblPlants" id="Kaladp0036s0093.1.v1.1"/>
    </source>
</evidence>
<evidence type="ECO:0000313" key="5">
    <source>
        <dbReference type="Proteomes" id="UP000594263"/>
    </source>
</evidence>
<protein>
    <recommendedName>
        <fullName evidence="3">RING-type domain-containing protein</fullName>
    </recommendedName>
</protein>
<accession>A0A7N0TG83</accession>
<dbReference type="InterPro" id="IPR044274">
    <property type="entry name" value="RFI2"/>
</dbReference>
<keyword evidence="1" id="KW-0479">Metal-binding</keyword>
<name>A0A7N0TG83_KALFE</name>
<dbReference type="GO" id="GO:0008270">
    <property type="term" value="F:zinc ion binding"/>
    <property type="evidence" value="ECO:0007669"/>
    <property type="project" value="UniProtKB-KW"/>
</dbReference>
<sequence>MDLNRLPDGGASGGGSQGSESDVFCSICLDPANKDDERTVVKLKCSHEFHLDCIGSAFNAKKRMECPNCRKFEKGEWRFDSGFVPIADHWNYEDEEDEGMIGQSFFPQMAFPFQWCPFNDIIAPIPVHFNEGNVFASSYTQASGHQWSGPFVPAEAQVQAPPYPFRGITIGEQIIGPDQTPISLPPSTHPFPAPQSPYYQGAQPIPVAALPSHQQHYYPQQAYNAPLPSHPAQTLSDPHGPVTGSGFHFSFQNPGSHVAGFPTWMEHFRSQGWEAAQPADSPSPGNRLNSHTQRPRQESQTRHTTTWPNNP</sequence>
<feature type="domain" description="RING-type" evidence="3">
    <location>
        <begin position="25"/>
        <end position="70"/>
    </location>
</feature>